<dbReference type="PANTHER" id="PTHR46070:SF1">
    <property type="entry name" value="PINSTRIPE, ISOFORM A"/>
    <property type="match status" value="1"/>
</dbReference>
<feature type="region of interest" description="Disordered" evidence="1">
    <location>
        <begin position="242"/>
        <end position="309"/>
    </location>
</feature>
<dbReference type="Pfam" id="PF02141">
    <property type="entry name" value="DENN"/>
    <property type="match status" value="1"/>
</dbReference>
<evidence type="ECO:0000256" key="1">
    <source>
        <dbReference type="SAM" id="MobiDB-lite"/>
    </source>
</evidence>
<dbReference type="InterPro" id="IPR005112">
    <property type="entry name" value="dDENN_dom"/>
</dbReference>
<dbReference type="Pfam" id="PF03455">
    <property type="entry name" value="dDENN"/>
    <property type="match status" value="1"/>
</dbReference>
<dbReference type="InterPro" id="IPR037516">
    <property type="entry name" value="Tripartite_DENN"/>
</dbReference>
<keyword evidence="4" id="KW-1185">Reference proteome</keyword>
<dbReference type="InterPro" id="IPR047278">
    <property type="entry name" value="DEN5A/B"/>
</dbReference>
<feature type="compositionally biased region" description="Polar residues" evidence="1">
    <location>
        <begin position="294"/>
        <end position="306"/>
    </location>
</feature>
<evidence type="ECO:0000259" key="2">
    <source>
        <dbReference type="PROSITE" id="PS50211"/>
    </source>
</evidence>
<dbReference type="AlphaFoldDB" id="A0ABD2QID5"/>
<comment type="caution">
    <text evidence="3">The sequence shown here is derived from an EMBL/GenBank/DDBJ whole genome shotgun (WGS) entry which is preliminary data.</text>
</comment>
<dbReference type="SMART" id="SM00799">
    <property type="entry name" value="DENN"/>
    <property type="match status" value="1"/>
</dbReference>
<organism evidence="3 4">
    <name type="scientific">Cichlidogyrus casuarinus</name>
    <dbReference type="NCBI Taxonomy" id="1844966"/>
    <lineage>
        <taxon>Eukaryota</taxon>
        <taxon>Metazoa</taxon>
        <taxon>Spiralia</taxon>
        <taxon>Lophotrochozoa</taxon>
        <taxon>Platyhelminthes</taxon>
        <taxon>Monogenea</taxon>
        <taxon>Monopisthocotylea</taxon>
        <taxon>Dactylogyridea</taxon>
        <taxon>Ancyrocephalidae</taxon>
        <taxon>Cichlidogyrus</taxon>
    </lineage>
</organism>
<evidence type="ECO:0000313" key="3">
    <source>
        <dbReference type="EMBL" id="KAL3319277.1"/>
    </source>
</evidence>
<dbReference type="Gene3D" id="3.40.50.11500">
    <property type="match status" value="1"/>
</dbReference>
<feature type="domain" description="UDENN" evidence="2">
    <location>
        <begin position="1"/>
        <end position="473"/>
    </location>
</feature>
<gene>
    <name evidence="3" type="primary">DENND5A_3</name>
    <name evidence="3" type="ORF">Ciccas_002065</name>
</gene>
<dbReference type="InterPro" id="IPR001194">
    <property type="entry name" value="cDENN_dom"/>
</dbReference>
<sequence length="652" mass="73817">MHPLLQAIGFLYQTCWIEGLYGLLEDFWMSMHLDSPKYPIDNSLLHSEILSQVIPKPLYSFLSPFEFKIQSLFDFFSVADVLKLFTCALLEYRVLILSKNIETLVQVAECIKKLLQPFQWPHVYAPFLPRSLMHFIDAPVPFLMGILLTPGSLNSASTHSFPDPHQHGSTSVNWENSDRVIELASEAKVCYAYVDVHQVATMDEVPKFPDQDLLERSINLLLDDNEPAFCFDDDFNDSFEDVNSLSPQVNRSEVEPEDHSAPVVRRPKFTPSILSTPATPLKSRQHDHRPSIPENPSISAPNSGNRSTRRVSDALYANGSSSSGSLSTGYGIVHANGEAYCSSSSSSLSSEDHAEATFIRRAQRYAKNSIKCSTKSAHLTPYKRMLIFNTRIRDLFMRHFAMIFGDYENFILGNNAPQDASAENQITGLDAFDKMGFLSDQPDSHLCFLSAFLETQIFSIFLEAYHQFCIRKEVSTCLEAIPQEWQSLGLFRAYVRQANSNQLMSPAEKSKISEGIEKTQKVETLYSLKNLNSQDSVVRWLGELSIATSCNASADETFEQVTMEAKKPELNITYTAKEEASHFHFPDLRESQVLSKHIVRPRRYKSSLIFRLANSVPANIPLEPVLLRKIDICDHVNELVHNYQEILLLETM</sequence>
<proteinExistence type="predicted"/>
<accession>A0ABD2QID5</accession>
<dbReference type="PANTHER" id="PTHR46070">
    <property type="entry name" value="PINSTRIPE, ISOFORM A"/>
    <property type="match status" value="1"/>
</dbReference>
<feature type="compositionally biased region" description="Polar residues" evidence="1">
    <location>
        <begin position="242"/>
        <end position="251"/>
    </location>
</feature>
<dbReference type="Proteomes" id="UP001626550">
    <property type="component" value="Unassembled WGS sequence"/>
</dbReference>
<name>A0ABD2QID5_9PLAT</name>
<dbReference type="PROSITE" id="PS50211">
    <property type="entry name" value="DENN"/>
    <property type="match status" value="1"/>
</dbReference>
<protein>
    <submittedName>
        <fullName evidence="3">DENN domain-containing protein 5A</fullName>
    </submittedName>
</protein>
<dbReference type="EMBL" id="JBJKFK010000151">
    <property type="protein sequence ID" value="KAL3319277.1"/>
    <property type="molecule type" value="Genomic_DNA"/>
</dbReference>
<dbReference type="SMART" id="SM00801">
    <property type="entry name" value="dDENN"/>
    <property type="match status" value="1"/>
</dbReference>
<evidence type="ECO:0000313" key="4">
    <source>
        <dbReference type="Proteomes" id="UP001626550"/>
    </source>
</evidence>
<dbReference type="InterPro" id="IPR043153">
    <property type="entry name" value="DENN_C"/>
</dbReference>
<reference evidence="3 4" key="1">
    <citation type="submission" date="2024-11" db="EMBL/GenBank/DDBJ databases">
        <title>Adaptive evolution of stress response genes in parasites aligns with host niche diversity.</title>
        <authorList>
            <person name="Hahn C."/>
            <person name="Resl P."/>
        </authorList>
    </citation>
    <scope>NUCLEOTIDE SEQUENCE [LARGE SCALE GENOMIC DNA]</scope>
    <source>
        <strain evidence="3">EGGRZ-B1_66</strain>
        <tissue evidence="3">Body</tissue>
    </source>
</reference>